<evidence type="ECO:0000313" key="6">
    <source>
        <dbReference type="EMBL" id="MCC2210575.1"/>
    </source>
</evidence>
<dbReference type="GO" id="GO:0015108">
    <property type="term" value="F:chloride transmembrane transporter activity"/>
    <property type="evidence" value="ECO:0007669"/>
    <property type="project" value="InterPro"/>
</dbReference>
<dbReference type="PRINTS" id="PR00762">
    <property type="entry name" value="CLCHANNEL"/>
</dbReference>
<evidence type="ECO:0000256" key="4">
    <source>
        <dbReference type="ARBA" id="ARBA00023136"/>
    </source>
</evidence>
<keyword evidence="4 5" id="KW-0472">Membrane</keyword>
<keyword evidence="3 5" id="KW-1133">Transmembrane helix</keyword>
<feature type="transmembrane region" description="Helical" evidence="5">
    <location>
        <begin position="380"/>
        <end position="400"/>
    </location>
</feature>
<feature type="transmembrane region" description="Helical" evidence="5">
    <location>
        <begin position="20"/>
        <end position="45"/>
    </location>
</feature>
<feature type="transmembrane region" description="Helical" evidence="5">
    <location>
        <begin position="57"/>
        <end position="76"/>
    </location>
</feature>
<feature type="transmembrane region" description="Helical" evidence="5">
    <location>
        <begin position="147"/>
        <end position="174"/>
    </location>
</feature>
<feature type="transmembrane region" description="Helical" evidence="5">
    <location>
        <begin position="181"/>
        <end position="204"/>
    </location>
</feature>
<dbReference type="GO" id="GO:0016020">
    <property type="term" value="C:membrane"/>
    <property type="evidence" value="ECO:0007669"/>
    <property type="project" value="UniProtKB-SubCell"/>
</dbReference>
<dbReference type="Gene3D" id="1.10.3080.10">
    <property type="entry name" value="Clc chloride channel"/>
    <property type="match status" value="1"/>
</dbReference>
<feature type="transmembrane region" description="Helical" evidence="5">
    <location>
        <begin position="260"/>
        <end position="278"/>
    </location>
</feature>
<evidence type="ECO:0000256" key="2">
    <source>
        <dbReference type="ARBA" id="ARBA00022692"/>
    </source>
</evidence>
<gene>
    <name evidence="6" type="ORF">LKE05_07215</name>
</gene>
<accession>A0AAE3DYI2</accession>
<dbReference type="EMBL" id="JAJEQM010000008">
    <property type="protein sequence ID" value="MCC2210575.1"/>
    <property type="molecule type" value="Genomic_DNA"/>
</dbReference>
<dbReference type="Pfam" id="PF00654">
    <property type="entry name" value="Voltage_CLC"/>
    <property type="match status" value="1"/>
</dbReference>
<name>A0AAE3DYI2_9FIRM</name>
<comment type="caution">
    <text evidence="6">The sequence shown here is derived from an EMBL/GenBank/DDBJ whole genome shotgun (WGS) entry which is preliminary data.</text>
</comment>
<dbReference type="PANTHER" id="PTHR43427:SF12">
    <property type="entry name" value="CHLORIDE TRANSPORTER"/>
    <property type="match status" value="1"/>
</dbReference>
<protein>
    <submittedName>
        <fullName evidence="6">Chloride channel protein</fullName>
    </submittedName>
</protein>
<proteinExistence type="predicted"/>
<keyword evidence="2 5" id="KW-0812">Transmembrane</keyword>
<evidence type="ECO:0000256" key="3">
    <source>
        <dbReference type="ARBA" id="ARBA00022989"/>
    </source>
</evidence>
<evidence type="ECO:0000256" key="5">
    <source>
        <dbReference type="SAM" id="Phobius"/>
    </source>
</evidence>
<feature type="transmembrane region" description="Helical" evidence="5">
    <location>
        <begin position="224"/>
        <end position="248"/>
    </location>
</feature>
<dbReference type="InterPro" id="IPR001807">
    <property type="entry name" value="ClC"/>
</dbReference>
<dbReference type="InterPro" id="IPR050368">
    <property type="entry name" value="ClC-type_chloride_channel"/>
</dbReference>
<dbReference type="SUPFAM" id="SSF81340">
    <property type="entry name" value="Clc chloride channel"/>
    <property type="match status" value="1"/>
</dbReference>
<dbReference type="RefSeq" id="WP_308456386.1">
    <property type="nucleotide sequence ID" value="NZ_JAJEQM010000008.1"/>
</dbReference>
<sequence>MIKDIAIEKMKSASNYVITFLKWALISIIIGVVGGCVGALFHMSVNYANIIFTMHDWFVLFLPIGGIIIVAMYKACKMLENKGTDSIISSIRNDEKVPISLAPLIFVSTVITHLCGGSAGREGAALQLGGSIGSNIGRLFKLDEKDIHMVVMCGMSAVFSALFGTPITAAVFALGVTSVGIMYYSALVPCLMSSLAAFLVTRFAGLEPTQFAITVIPQTGVITILQTILISALCAELSIIFCTTMHYTARYLKIWFKNPYIRVVVGALAIIALTYLTGSRDYNGSGMDIIEHAVVGGHAKGWAWALKIVFTAITIGAGFKGGEIVPTFFIGATFGCVVGHLFGLNPGFAAAIGMIAMFCGVLNCPIASIVLSIELFGSKGFILFAIAAGVSYMLSGYYGLYSSQKIMYSKLKAEYINKDTK</sequence>
<evidence type="ECO:0000256" key="1">
    <source>
        <dbReference type="ARBA" id="ARBA00004141"/>
    </source>
</evidence>
<dbReference type="Proteomes" id="UP001198242">
    <property type="component" value="Unassembled WGS sequence"/>
</dbReference>
<feature type="transmembrane region" description="Helical" evidence="5">
    <location>
        <begin position="324"/>
        <end position="342"/>
    </location>
</feature>
<dbReference type="InterPro" id="IPR014743">
    <property type="entry name" value="Cl-channel_core"/>
</dbReference>
<feature type="transmembrane region" description="Helical" evidence="5">
    <location>
        <begin position="348"/>
        <end position="373"/>
    </location>
</feature>
<evidence type="ECO:0000313" key="7">
    <source>
        <dbReference type="Proteomes" id="UP001198242"/>
    </source>
</evidence>
<reference evidence="6 7" key="1">
    <citation type="submission" date="2021-10" db="EMBL/GenBank/DDBJ databases">
        <title>Anaerobic single-cell dispensing facilitates the cultivation of human gut bacteria.</title>
        <authorList>
            <person name="Afrizal A."/>
        </authorList>
    </citation>
    <scope>NUCLEOTIDE SEQUENCE [LARGE SCALE GENOMIC DNA]</scope>
    <source>
        <strain evidence="6 7">CLA-AA-H232</strain>
    </source>
</reference>
<organism evidence="6 7">
    <name type="scientific">Hominilimicola fabiformis</name>
    <dbReference type="NCBI Taxonomy" id="2885356"/>
    <lineage>
        <taxon>Bacteria</taxon>
        <taxon>Bacillati</taxon>
        <taxon>Bacillota</taxon>
        <taxon>Clostridia</taxon>
        <taxon>Eubacteriales</taxon>
        <taxon>Oscillospiraceae</taxon>
        <taxon>Hominilimicola</taxon>
    </lineage>
</organism>
<comment type="subcellular location">
    <subcellularLocation>
        <location evidence="1">Membrane</location>
        <topology evidence="1">Multi-pass membrane protein</topology>
    </subcellularLocation>
</comment>
<keyword evidence="7" id="KW-1185">Reference proteome</keyword>
<dbReference type="PANTHER" id="PTHR43427">
    <property type="entry name" value="CHLORIDE CHANNEL PROTEIN CLC-E"/>
    <property type="match status" value="1"/>
</dbReference>
<feature type="transmembrane region" description="Helical" evidence="5">
    <location>
        <begin position="97"/>
        <end position="119"/>
    </location>
</feature>
<dbReference type="AlphaFoldDB" id="A0AAE3DYI2"/>